<sequence length="287" mass="33232">MRQKRKIVLVVIAMMMVLTLSACGGKGDVKTFVKKMQKVENLDYEIHTYRRYVASQGSDRLFRGESQVRQGKMQLDPQVFSEYYSEGSSEVQEPEDIDEHLIRFGSSDFIFKSDKIYSPKPKKVYIGSSSVTNNYEWVWKEAKDINPPEIGNSKTFLDIYEKYADKFKLTEDENHYYLDYKGDVSKNLDQMAKLQVAIIPKSKMLKQGKKDVKSCKIEIHLVMKKGKGGPTPYQTRIKLFTKMDVPEIGGAIDNEDYYQAYYRDINDVKEIKKPHGFDASKVKKSQF</sequence>
<evidence type="ECO:0000256" key="1">
    <source>
        <dbReference type="SAM" id="SignalP"/>
    </source>
</evidence>
<dbReference type="OrthoDB" id="9822990at2"/>
<dbReference type="EMBL" id="CP027228">
    <property type="protein sequence ID" value="AVM48882.1"/>
    <property type="molecule type" value="Genomic_DNA"/>
</dbReference>
<dbReference type="KEGG" id="mdv:C5Q96_08450"/>
<dbReference type="InterPro" id="IPR046720">
    <property type="entry name" value="DUF6612"/>
</dbReference>
<dbReference type="RefSeq" id="WP_106057936.1">
    <property type="nucleotide sequence ID" value="NZ_CP027228.1"/>
</dbReference>
<proteinExistence type="predicted"/>
<keyword evidence="1" id="KW-0732">Signal</keyword>
<reference evidence="3" key="1">
    <citation type="submission" date="2018-02" db="EMBL/GenBank/DDBJ databases">
        <authorList>
            <person name="Holder M.E."/>
            <person name="Ajami N.J."/>
            <person name="Petrosino J.F."/>
        </authorList>
    </citation>
    <scope>NUCLEOTIDE SEQUENCE [LARGE SCALE GENOMIC DNA]</scope>
    <source>
        <strain evidence="3">CCUG 47132</strain>
    </source>
</reference>
<gene>
    <name evidence="2" type="ORF">C5Q96_08450</name>
</gene>
<feature type="signal peptide" evidence="1">
    <location>
        <begin position="1"/>
        <end position="22"/>
    </location>
</feature>
<evidence type="ECO:0000313" key="2">
    <source>
        <dbReference type="EMBL" id="AVM48882.1"/>
    </source>
</evidence>
<dbReference type="PROSITE" id="PS51257">
    <property type="entry name" value="PROKAR_LIPOPROTEIN"/>
    <property type="match status" value="1"/>
</dbReference>
<dbReference type="Proteomes" id="UP000237883">
    <property type="component" value="Chromosome"/>
</dbReference>
<accession>A0A2S0L6J6</accession>
<evidence type="ECO:0000313" key="3">
    <source>
        <dbReference type="Proteomes" id="UP000237883"/>
    </source>
</evidence>
<name>A0A2S0L6J6_9FIRM</name>
<feature type="chain" id="PRO_5039317492" evidence="1">
    <location>
        <begin position="23"/>
        <end position="287"/>
    </location>
</feature>
<dbReference type="Pfam" id="PF20316">
    <property type="entry name" value="DUF6612"/>
    <property type="match status" value="1"/>
</dbReference>
<protein>
    <submittedName>
        <fullName evidence="2">Uncharacterized protein</fullName>
    </submittedName>
</protein>
<dbReference type="AlphaFoldDB" id="A0A2S0L6J6"/>
<dbReference type="GeneID" id="78392291"/>
<organism evidence="2 3">
    <name type="scientific">Mogibacterium diversum</name>
    <dbReference type="NCBI Taxonomy" id="114527"/>
    <lineage>
        <taxon>Bacteria</taxon>
        <taxon>Bacillati</taxon>
        <taxon>Bacillota</taxon>
        <taxon>Clostridia</taxon>
        <taxon>Peptostreptococcales</taxon>
        <taxon>Anaerovoracaceae</taxon>
        <taxon>Mogibacterium</taxon>
    </lineage>
</organism>
<keyword evidence="3" id="KW-1185">Reference proteome</keyword>